<name>D3BNV3_HETP5</name>
<accession>D3BNV3</accession>
<dbReference type="EMBL" id="ADBJ01000044">
    <property type="protein sequence ID" value="EFA76872.1"/>
    <property type="molecule type" value="Genomic_DNA"/>
</dbReference>
<keyword evidence="3" id="KW-1185">Reference proteome</keyword>
<evidence type="ECO:0000313" key="2">
    <source>
        <dbReference type="EMBL" id="EFA76872.1"/>
    </source>
</evidence>
<dbReference type="GeneID" id="31365099"/>
<comment type="caution">
    <text evidence="2">The sequence shown here is derived from an EMBL/GenBank/DDBJ whole genome shotgun (WGS) entry which is preliminary data.</text>
</comment>
<sequence>MITDLGYLCNSICIVTSSLYVVIFGYVLLDRFPLMTKLIRSDSDSAVLEVLMINRSIRRNFKSFLLVVGYINLVFWIIGYCFTLYRMFIVSGLIQLSQSIVSTYIQRRIYLKFDKLYEKEVRNKDKPSSDAKEELWESIVDWKAAHQIRCLSSINLKRGRTSS</sequence>
<evidence type="ECO:0000256" key="1">
    <source>
        <dbReference type="SAM" id="Phobius"/>
    </source>
</evidence>
<keyword evidence="1" id="KW-0472">Membrane</keyword>
<dbReference type="AlphaFoldDB" id="D3BNV3"/>
<feature type="transmembrane region" description="Helical" evidence="1">
    <location>
        <begin position="6"/>
        <end position="29"/>
    </location>
</feature>
<protein>
    <submittedName>
        <fullName evidence="2">Uncharacterized protein</fullName>
    </submittedName>
</protein>
<keyword evidence="1" id="KW-1133">Transmembrane helix</keyword>
<evidence type="ECO:0000313" key="3">
    <source>
        <dbReference type="Proteomes" id="UP000001396"/>
    </source>
</evidence>
<reference evidence="2 3" key="1">
    <citation type="journal article" date="2011" name="Genome Res.">
        <title>Phylogeny-wide analysis of social amoeba genomes highlights ancient origins for complex intercellular communication.</title>
        <authorList>
            <person name="Heidel A.J."/>
            <person name="Lawal H.M."/>
            <person name="Felder M."/>
            <person name="Schilde C."/>
            <person name="Helps N.R."/>
            <person name="Tunggal B."/>
            <person name="Rivero F."/>
            <person name="John U."/>
            <person name="Schleicher M."/>
            <person name="Eichinger L."/>
            <person name="Platzer M."/>
            <person name="Noegel A.A."/>
            <person name="Schaap P."/>
            <person name="Gloeckner G."/>
        </authorList>
    </citation>
    <scope>NUCLEOTIDE SEQUENCE [LARGE SCALE GENOMIC DNA]</scope>
    <source>
        <strain evidence="3">ATCC 26659 / Pp 5 / PN500</strain>
    </source>
</reference>
<keyword evidence="1" id="KW-0812">Transmembrane</keyword>
<gene>
    <name evidence="2" type="ORF">PPL_09624</name>
</gene>
<proteinExistence type="predicted"/>
<organism evidence="2 3">
    <name type="scientific">Heterostelium pallidum (strain ATCC 26659 / Pp 5 / PN500)</name>
    <name type="common">Cellular slime mold</name>
    <name type="synonym">Polysphondylium pallidum</name>
    <dbReference type="NCBI Taxonomy" id="670386"/>
    <lineage>
        <taxon>Eukaryota</taxon>
        <taxon>Amoebozoa</taxon>
        <taxon>Evosea</taxon>
        <taxon>Eumycetozoa</taxon>
        <taxon>Dictyostelia</taxon>
        <taxon>Acytosteliales</taxon>
        <taxon>Acytosteliaceae</taxon>
        <taxon>Heterostelium</taxon>
    </lineage>
</organism>
<dbReference type="RefSeq" id="XP_020429004.1">
    <property type="nucleotide sequence ID" value="XM_020580417.1"/>
</dbReference>
<dbReference type="Proteomes" id="UP000001396">
    <property type="component" value="Unassembled WGS sequence"/>
</dbReference>
<feature type="transmembrane region" description="Helical" evidence="1">
    <location>
        <begin position="61"/>
        <end position="78"/>
    </location>
</feature>
<dbReference type="InParanoid" id="D3BNV3"/>